<dbReference type="InterPro" id="IPR006059">
    <property type="entry name" value="SBP"/>
</dbReference>
<protein>
    <submittedName>
        <fullName evidence="2">sn-glycerol 3-phosphate transport system substrate-binding protein</fullName>
    </submittedName>
</protein>
<keyword evidence="3" id="KW-1185">Reference proteome</keyword>
<dbReference type="PROSITE" id="PS51318">
    <property type="entry name" value="TAT"/>
    <property type="match status" value="1"/>
</dbReference>
<dbReference type="OrthoDB" id="2510110at2"/>
<dbReference type="PANTHER" id="PTHR43649">
    <property type="entry name" value="ARABINOSE-BINDING PROTEIN-RELATED"/>
    <property type="match status" value="1"/>
</dbReference>
<dbReference type="RefSeq" id="WP_097196872.1">
    <property type="nucleotide sequence ID" value="NZ_OBQI01000007.1"/>
</dbReference>
<proteinExistence type="predicted"/>
<reference evidence="3" key="1">
    <citation type="submission" date="2017-08" db="EMBL/GenBank/DDBJ databases">
        <authorList>
            <person name="Varghese N."/>
            <person name="Submissions S."/>
        </authorList>
    </citation>
    <scope>NUCLEOTIDE SEQUENCE [LARGE SCALE GENOMIC DNA]</scope>
    <source>
        <strain evidence="3">DSM 4725</strain>
    </source>
</reference>
<gene>
    <name evidence="2" type="ORF">SAMN05660748_4130</name>
</gene>
<sequence length="434" mass="46576">MTASGRRPLLRLTGAAAIAALTLTGCAGTGSADDAGASGDGPVETLTFWSNHPGESKEVETELLEAFEAETGIEVNLVTAGKSYEEVAQKFNAALSGGELPDVVVASDVTWFNFALTDAITPMDELWEAGDVDSEGYVDSLREDYAFEGEHYALPYARSTPLFYYNKAMWSAAGLPDRGPATWDEWAEWAPKLAAANAGIAPMVLPDGSNYLDWYFQGMVWTFGGSYSDEWDMTFTSDETIEAGTFLQDQYRQEHIAVSNDANNQFGAGQAAALMQSTGSLKGLTSAAQFDIGTAFLPGPPPGCPTGGAGLAIPERISDERKEAALQLIEFLTSTDNTVTFSQATGYMPVQKDAVDHPDMKPFLDSNPNFRTALEQLDVTSSQDYARVLLPGGGARIGAGLDRITIGGEDVAKVFGELDEESRTVYERDIEPKL</sequence>
<organism evidence="2 3">
    <name type="scientific">Blastococcus aggregatus</name>
    <dbReference type="NCBI Taxonomy" id="38502"/>
    <lineage>
        <taxon>Bacteria</taxon>
        <taxon>Bacillati</taxon>
        <taxon>Actinomycetota</taxon>
        <taxon>Actinomycetes</taxon>
        <taxon>Geodermatophilales</taxon>
        <taxon>Geodermatophilaceae</taxon>
        <taxon>Blastococcus</taxon>
    </lineage>
</organism>
<dbReference type="EMBL" id="OBQI01000007">
    <property type="protein sequence ID" value="SOC52706.1"/>
    <property type="molecule type" value="Genomic_DNA"/>
</dbReference>
<dbReference type="PROSITE" id="PS51257">
    <property type="entry name" value="PROKAR_LIPOPROTEIN"/>
    <property type="match status" value="1"/>
</dbReference>
<dbReference type="AlphaFoldDB" id="A0A285VHP8"/>
<dbReference type="CDD" id="cd14748">
    <property type="entry name" value="PBP2_UgpB"/>
    <property type="match status" value="1"/>
</dbReference>
<feature type="signal peptide" evidence="1">
    <location>
        <begin position="1"/>
        <end position="27"/>
    </location>
</feature>
<dbReference type="PANTHER" id="PTHR43649:SF30">
    <property type="entry name" value="ABC TRANSPORTER SUBSTRATE-BINDING PROTEIN"/>
    <property type="match status" value="1"/>
</dbReference>
<dbReference type="Pfam" id="PF13416">
    <property type="entry name" value="SBP_bac_8"/>
    <property type="match status" value="1"/>
</dbReference>
<evidence type="ECO:0000313" key="3">
    <source>
        <dbReference type="Proteomes" id="UP000219435"/>
    </source>
</evidence>
<dbReference type="Gene3D" id="3.40.190.10">
    <property type="entry name" value="Periplasmic binding protein-like II"/>
    <property type="match status" value="1"/>
</dbReference>
<keyword evidence="1" id="KW-0732">Signal</keyword>
<evidence type="ECO:0000313" key="2">
    <source>
        <dbReference type="EMBL" id="SOC52706.1"/>
    </source>
</evidence>
<accession>A0A285VHP8</accession>
<evidence type="ECO:0000256" key="1">
    <source>
        <dbReference type="SAM" id="SignalP"/>
    </source>
</evidence>
<dbReference type="InterPro" id="IPR006311">
    <property type="entry name" value="TAT_signal"/>
</dbReference>
<dbReference type="Proteomes" id="UP000219435">
    <property type="component" value="Unassembled WGS sequence"/>
</dbReference>
<name>A0A285VHP8_9ACTN</name>
<feature type="chain" id="PRO_5039540086" evidence="1">
    <location>
        <begin position="28"/>
        <end position="434"/>
    </location>
</feature>
<dbReference type="SUPFAM" id="SSF53850">
    <property type="entry name" value="Periplasmic binding protein-like II"/>
    <property type="match status" value="1"/>
</dbReference>
<dbReference type="InterPro" id="IPR050490">
    <property type="entry name" value="Bact_solute-bd_prot1"/>
</dbReference>